<feature type="transmembrane region" description="Helical" evidence="5">
    <location>
        <begin position="294"/>
        <end position="311"/>
    </location>
</feature>
<keyword evidence="8" id="KW-0560">Oxidoreductase</keyword>
<feature type="transmembrane region" description="Helical" evidence="5">
    <location>
        <begin position="148"/>
        <end position="166"/>
    </location>
</feature>
<feature type="transmembrane region" description="Helical" evidence="5">
    <location>
        <begin position="422"/>
        <end position="442"/>
    </location>
</feature>
<evidence type="ECO:0000256" key="3">
    <source>
        <dbReference type="ARBA" id="ARBA00022989"/>
    </source>
</evidence>
<keyword evidence="5" id="KW-0830">Ubiquinone</keyword>
<feature type="transmembrane region" description="Helical" evidence="5">
    <location>
        <begin position="387"/>
        <end position="410"/>
    </location>
</feature>
<dbReference type="PANTHER" id="PTHR22773">
    <property type="entry name" value="NADH DEHYDROGENASE"/>
    <property type="match status" value="1"/>
</dbReference>
<feature type="transmembrane region" description="Helical" evidence="5">
    <location>
        <begin position="92"/>
        <end position="112"/>
    </location>
</feature>
<reference evidence="8 9" key="1">
    <citation type="journal article" date="2014" name="Mol. Biol. Evol.">
        <title>Massive expansion of Ubiquitination-related gene families within the Chlamydiae.</title>
        <authorList>
            <person name="Domman D."/>
            <person name="Collingro A."/>
            <person name="Lagkouvardos I."/>
            <person name="Gehre L."/>
            <person name="Weinmaier T."/>
            <person name="Rattei T."/>
            <person name="Subtil A."/>
            <person name="Horn M."/>
        </authorList>
    </citation>
    <scope>NUCLEOTIDE SEQUENCE [LARGE SCALE GENOMIC DNA]</scope>
    <source>
        <strain evidence="8 9">OEW1</strain>
    </source>
</reference>
<protein>
    <recommendedName>
        <fullName evidence="5">NADH-quinone oxidoreductase subunit N</fullName>
        <ecNumber evidence="5">7.1.1.-</ecNumber>
    </recommendedName>
    <alternativeName>
        <fullName evidence="5">NADH dehydrogenase I subunit N</fullName>
    </alternativeName>
    <alternativeName>
        <fullName evidence="5">NDH-1 subunit N</fullName>
    </alternativeName>
</protein>
<accession>A0A0C1EJS0</accession>
<sequence>MHFTYFRTHRTAGDSMNTVLHFADFASISPLVILLIGALLLILIESFSEVVSRKGAFYVTLAVILVALWATFNSPPVEHPMLAPWLQFDAIGRYFTALFLCIGLGVACLSSTFFQRFEASRGEFYFLLISSIFGLILIATAVDFLVLFLGLETLSIALYILCCYMKKWSISQEAAVKYFLMGSIAAAILLYGIALIYGATGTTHFNALLSGYQGLHSVTDKTLFLSGIALVTMGIAFKAAIVPFHVWAPDVYEGSSTPVTAFMAVGTKAGAFAAFVRLFFGVLPQFDPVWNEGIAWLAYLTLIYANFLALRQTQLRRFFAYSGISHAGFLLIPLAAGTPEALPALLFYLVVYVIATLGCFAVLAFLDERSEGVVMQDLHGLFKRSPVLAGIFIVCLLTLGGIPPTVGFFAKFYVFKVAFQAGYYGLIIVGLLTTILSAYYYLRIIAMMLSEAPSENVSPLYSWPAAAVGVISCTLLVLLSCYPAPLFALLNWGT</sequence>
<keyword evidence="5" id="KW-0520">NAD</keyword>
<dbReference type="GO" id="GO:0048038">
    <property type="term" value="F:quinone binding"/>
    <property type="evidence" value="ECO:0007669"/>
    <property type="project" value="UniProtKB-KW"/>
</dbReference>
<organism evidence="8 9">
    <name type="scientific">Parachlamydia acanthamoebae</name>
    <dbReference type="NCBI Taxonomy" id="83552"/>
    <lineage>
        <taxon>Bacteria</taxon>
        <taxon>Pseudomonadati</taxon>
        <taxon>Chlamydiota</taxon>
        <taxon>Chlamydiia</taxon>
        <taxon>Parachlamydiales</taxon>
        <taxon>Parachlamydiaceae</taxon>
        <taxon>Parachlamydia</taxon>
    </lineage>
</organism>
<feature type="transmembrane region" description="Helical" evidence="5">
    <location>
        <begin position="20"/>
        <end position="43"/>
    </location>
</feature>
<evidence type="ECO:0000256" key="2">
    <source>
        <dbReference type="ARBA" id="ARBA00022692"/>
    </source>
</evidence>
<feature type="transmembrane region" description="Helical" evidence="5">
    <location>
        <begin position="463"/>
        <end position="490"/>
    </location>
</feature>
<keyword evidence="5" id="KW-1278">Translocase</keyword>
<dbReference type="PATRIC" id="fig|83552.4.peg.2152"/>
<dbReference type="Pfam" id="PF00361">
    <property type="entry name" value="Proton_antipo_M"/>
    <property type="match status" value="1"/>
</dbReference>
<comment type="catalytic activity">
    <reaction evidence="5">
        <text>a quinone + NADH + 5 H(+)(in) = a quinol + NAD(+) + 4 H(+)(out)</text>
        <dbReference type="Rhea" id="RHEA:57888"/>
        <dbReference type="ChEBI" id="CHEBI:15378"/>
        <dbReference type="ChEBI" id="CHEBI:24646"/>
        <dbReference type="ChEBI" id="CHEBI:57540"/>
        <dbReference type="ChEBI" id="CHEBI:57945"/>
        <dbReference type="ChEBI" id="CHEBI:132124"/>
    </reaction>
</comment>
<feature type="transmembrane region" description="Helical" evidence="5">
    <location>
        <begin position="178"/>
        <end position="199"/>
    </location>
</feature>
<evidence type="ECO:0000313" key="9">
    <source>
        <dbReference type="Proteomes" id="UP000031307"/>
    </source>
</evidence>
<dbReference type="GO" id="GO:0008137">
    <property type="term" value="F:NADH dehydrogenase (ubiquinone) activity"/>
    <property type="evidence" value="ECO:0007669"/>
    <property type="project" value="InterPro"/>
</dbReference>
<evidence type="ECO:0000256" key="1">
    <source>
        <dbReference type="ARBA" id="ARBA00004127"/>
    </source>
</evidence>
<feature type="transmembrane region" description="Helical" evidence="5">
    <location>
        <begin position="223"/>
        <end position="247"/>
    </location>
</feature>
<dbReference type="GO" id="GO:0012505">
    <property type="term" value="C:endomembrane system"/>
    <property type="evidence" value="ECO:0007669"/>
    <property type="project" value="UniProtKB-SubCell"/>
</dbReference>
<comment type="function">
    <text evidence="5">NDH-1 shuttles electrons from NADH, via FMN and iron-sulfur (Fe-S) centers, to quinones in the respiratory chain. The immediate electron acceptor for the enzyme in this species is believed to be ubiquinone. Couples the redox reaction to proton translocation (for every two electrons transferred, four hydrogen ions are translocated across the cytoplasmic membrane), and thus conserves the redox energy in a proton gradient.</text>
</comment>
<keyword evidence="3 5" id="KW-1133">Transmembrane helix</keyword>
<evidence type="ECO:0000256" key="6">
    <source>
        <dbReference type="RuleBase" id="RU000320"/>
    </source>
</evidence>
<dbReference type="HAMAP" id="MF_00445">
    <property type="entry name" value="NDH1_NuoN_1"/>
    <property type="match status" value="1"/>
</dbReference>
<evidence type="ECO:0000259" key="7">
    <source>
        <dbReference type="Pfam" id="PF00361"/>
    </source>
</evidence>
<evidence type="ECO:0000256" key="5">
    <source>
        <dbReference type="HAMAP-Rule" id="MF_00445"/>
    </source>
</evidence>
<proteinExistence type="inferred from homology"/>
<evidence type="ECO:0000256" key="4">
    <source>
        <dbReference type="ARBA" id="ARBA00023136"/>
    </source>
</evidence>
<feature type="transmembrane region" description="Helical" evidence="5">
    <location>
        <begin position="318"/>
        <end position="336"/>
    </location>
</feature>
<feature type="transmembrane region" description="Helical" evidence="5">
    <location>
        <begin position="124"/>
        <end position="142"/>
    </location>
</feature>
<comment type="subunit">
    <text evidence="5">NDH-1 is composed of 14 different subunits. Subunits NuoA, H, J, K, L, M, N constitute the membrane sector of the complex.</text>
</comment>
<comment type="subcellular location">
    <subcellularLocation>
        <location evidence="5">Cell membrane</location>
        <topology evidence="5">Multi-pass membrane protein</topology>
    </subcellularLocation>
    <subcellularLocation>
        <location evidence="1">Endomembrane system</location>
        <topology evidence="1">Multi-pass membrane protein</topology>
    </subcellularLocation>
    <subcellularLocation>
        <location evidence="6">Membrane</location>
        <topology evidence="6">Multi-pass membrane protein</topology>
    </subcellularLocation>
</comment>
<dbReference type="EMBL" id="JSAM01000106">
    <property type="protein sequence ID" value="KIA76789.1"/>
    <property type="molecule type" value="Genomic_DNA"/>
</dbReference>
<evidence type="ECO:0000313" key="8">
    <source>
        <dbReference type="EMBL" id="KIA76789.1"/>
    </source>
</evidence>
<dbReference type="InterPro" id="IPR010096">
    <property type="entry name" value="NADH-Q_OxRdtase_suN/2"/>
</dbReference>
<dbReference type="PRINTS" id="PR01434">
    <property type="entry name" value="NADHDHGNASE5"/>
</dbReference>
<dbReference type="Proteomes" id="UP000031307">
    <property type="component" value="Unassembled WGS sequence"/>
</dbReference>
<dbReference type="NCBIfam" id="TIGR01770">
    <property type="entry name" value="NDH_I_N"/>
    <property type="match status" value="1"/>
</dbReference>
<dbReference type="AlphaFoldDB" id="A0A0C1EJS0"/>
<feature type="transmembrane region" description="Helical" evidence="5">
    <location>
        <begin position="259"/>
        <end position="282"/>
    </location>
</feature>
<keyword evidence="4 5" id="KW-0472">Membrane</keyword>
<dbReference type="GO" id="GO:0042773">
    <property type="term" value="P:ATP synthesis coupled electron transport"/>
    <property type="evidence" value="ECO:0007669"/>
    <property type="project" value="InterPro"/>
</dbReference>
<feature type="transmembrane region" description="Helical" evidence="5">
    <location>
        <begin position="342"/>
        <end position="366"/>
    </location>
</feature>
<feature type="domain" description="NADH:quinone oxidoreductase/Mrp antiporter transmembrane" evidence="7">
    <location>
        <begin position="141"/>
        <end position="437"/>
    </location>
</feature>
<dbReference type="GO" id="GO:0005886">
    <property type="term" value="C:plasma membrane"/>
    <property type="evidence" value="ECO:0007669"/>
    <property type="project" value="UniProtKB-SubCell"/>
</dbReference>
<dbReference type="InterPro" id="IPR001750">
    <property type="entry name" value="ND/Mrp_TM"/>
</dbReference>
<keyword evidence="2 5" id="KW-0812">Transmembrane</keyword>
<gene>
    <name evidence="5 8" type="primary">nuoN</name>
    <name evidence="8" type="ORF">DB43_HK00620</name>
</gene>
<dbReference type="GO" id="GO:0050136">
    <property type="term" value="F:NADH dehydrogenase (quinone) (non-electrogenic) activity"/>
    <property type="evidence" value="ECO:0007669"/>
    <property type="project" value="UniProtKB-UniRule"/>
</dbReference>
<dbReference type="EC" id="7.1.1.-" evidence="5"/>
<feature type="transmembrane region" description="Helical" evidence="5">
    <location>
        <begin position="55"/>
        <end position="72"/>
    </location>
</feature>
<keyword evidence="5" id="KW-0874">Quinone</keyword>
<comment type="caution">
    <text evidence="8">The sequence shown here is derived from an EMBL/GenBank/DDBJ whole genome shotgun (WGS) entry which is preliminary data.</text>
</comment>
<comment type="similarity">
    <text evidence="5">Belongs to the complex I subunit 2 family.</text>
</comment>
<name>A0A0C1EJS0_9BACT</name>
<keyword evidence="5" id="KW-1003">Cell membrane</keyword>
<keyword evidence="5" id="KW-0813">Transport</keyword>